<keyword evidence="6 10" id="KW-0812">Transmembrane</keyword>
<evidence type="ECO:0000313" key="12">
    <source>
        <dbReference type="Proteomes" id="UP000001646"/>
    </source>
</evidence>
<dbReference type="InterPro" id="IPR004031">
    <property type="entry name" value="PMP22/EMP/MP20/Claudin"/>
</dbReference>
<dbReference type="GO" id="GO:0005923">
    <property type="term" value="C:bicellular tight junction"/>
    <property type="evidence" value="ECO:0000318"/>
    <property type="project" value="GO_Central"/>
</dbReference>
<dbReference type="Proteomes" id="UP000001646">
    <property type="component" value="Chromosome 3"/>
</dbReference>
<dbReference type="GO" id="GO:0005198">
    <property type="term" value="F:structural molecule activity"/>
    <property type="evidence" value="ECO:0007669"/>
    <property type="project" value="InterPro"/>
</dbReference>
<keyword evidence="8 10" id="KW-1133">Transmembrane helix</keyword>
<keyword evidence="5" id="KW-1003">Cell membrane</keyword>
<feature type="transmembrane region" description="Helical" evidence="10">
    <location>
        <begin position="144"/>
        <end position="168"/>
    </location>
</feature>
<dbReference type="InParanoid" id="A0A803T094"/>
<evidence type="ECO:0000256" key="6">
    <source>
        <dbReference type="ARBA" id="ARBA00022692"/>
    </source>
</evidence>
<dbReference type="Gene3D" id="1.20.140.150">
    <property type="match status" value="1"/>
</dbReference>
<keyword evidence="4" id="KW-0796">Tight junction</keyword>
<feature type="transmembrane region" description="Helical" evidence="10">
    <location>
        <begin position="29"/>
        <end position="50"/>
    </location>
</feature>
<dbReference type="GeneTree" id="ENSGT00390000005717"/>
<evidence type="ECO:0000256" key="7">
    <source>
        <dbReference type="ARBA" id="ARBA00022949"/>
    </source>
</evidence>
<evidence type="ECO:0000256" key="10">
    <source>
        <dbReference type="SAM" id="Phobius"/>
    </source>
</evidence>
<reference evidence="11" key="3">
    <citation type="submission" date="2025-09" db="UniProtKB">
        <authorList>
            <consortium name="Ensembl"/>
        </authorList>
    </citation>
    <scope>IDENTIFICATION</scope>
</reference>
<organism evidence="11 12">
    <name type="scientific">Anolis carolinensis</name>
    <name type="common">Green anole</name>
    <name type="synonym">American chameleon</name>
    <dbReference type="NCBI Taxonomy" id="28377"/>
    <lineage>
        <taxon>Eukaryota</taxon>
        <taxon>Metazoa</taxon>
        <taxon>Chordata</taxon>
        <taxon>Craniata</taxon>
        <taxon>Vertebrata</taxon>
        <taxon>Euteleostomi</taxon>
        <taxon>Lepidosauria</taxon>
        <taxon>Squamata</taxon>
        <taxon>Bifurcata</taxon>
        <taxon>Unidentata</taxon>
        <taxon>Episquamata</taxon>
        <taxon>Toxicofera</taxon>
        <taxon>Iguania</taxon>
        <taxon>Dactyloidae</taxon>
        <taxon>Anolis</taxon>
    </lineage>
</organism>
<evidence type="ECO:0000256" key="4">
    <source>
        <dbReference type="ARBA" id="ARBA00022427"/>
    </source>
</evidence>
<comment type="subcellular location">
    <subcellularLocation>
        <location evidence="1">Cell junction</location>
        <location evidence="1">Tight junction</location>
    </subcellularLocation>
    <subcellularLocation>
        <location evidence="2">Cell membrane</location>
        <topology evidence="2">Multi-pass membrane protein</topology>
    </subcellularLocation>
</comment>
<evidence type="ECO:0000256" key="2">
    <source>
        <dbReference type="ARBA" id="ARBA00004651"/>
    </source>
</evidence>
<sequence length="236" mass="26384">ILLKQRGGSHKMGLAEGNFPDAARLVHLAYIRLIAFIFMAIGWALCLMATGGEEWRVWDPRPGTGMEKMWIGIWGVCFVGPPPPDKPKVMQCLEFQDEHFSLPTEIFIAQDLMPLASILASLALAFVSFTLWNLYHKGRPKNFLLIFLWVGGILSLLSGAVSLIPLLWNMHSVIVNEGIVFPESFHLPYLPNEQNIGFAIYAGIVASGFQLTSSILILSEKCCFNCFSFHFCSKYV</sequence>
<accession>A0A803T094</accession>
<feature type="transmembrane region" description="Helical" evidence="10">
    <location>
        <begin position="112"/>
        <end position="132"/>
    </location>
</feature>
<keyword evidence="12" id="KW-1185">Reference proteome</keyword>
<dbReference type="GO" id="GO:0070830">
    <property type="term" value="P:bicellular tight junction assembly"/>
    <property type="evidence" value="ECO:0000318"/>
    <property type="project" value="GO_Central"/>
</dbReference>
<comment type="similarity">
    <text evidence="3">Belongs to the claudin family.</text>
</comment>
<evidence type="ECO:0000313" key="11">
    <source>
        <dbReference type="Ensembl" id="ENSACAP00000028634.1"/>
    </source>
</evidence>
<evidence type="ECO:0000256" key="1">
    <source>
        <dbReference type="ARBA" id="ARBA00004435"/>
    </source>
</evidence>
<dbReference type="InterPro" id="IPR006187">
    <property type="entry name" value="Claudin"/>
</dbReference>
<evidence type="ECO:0000256" key="8">
    <source>
        <dbReference type="ARBA" id="ARBA00022989"/>
    </source>
</evidence>
<dbReference type="Ensembl" id="ENSACAT00000045740.1">
    <property type="protein sequence ID" value="ENSACAP00000028634.1"/>
    <property type="gene ID" value="ENSACAG00000040445.1"/>
</dbReference>
<evidence type="ECO:0000256" key="9">
    <source>
        <dbReference type="ARBA" id="ARBA00023136"/>
    </source>
</evidence>
<reference evidence="11 12" key="1">
    <citation type="submission" date="2009-12" db="EMBL/GenBank/DDBJ databases">
        <title>The Genome Sequence of Anolis carolinensis (Green Anole Lizard).</title>
        <authorList>
            <consortium name="The Genome Sequencing Platform"/>
            <person name="Di Palma F."/>
            <person name="Alfoldi J."/>
            <person name="Heiman D."/>
            <person name="Young S."/>
            <person name="Grabherr M."/>
            <person name="Johnson J."/>
            <person name="Lander E.S."/>
            <person name="Lindblad-Toh K."/>
        </authorList>
    </citation>
    <scope>NUCLEOTIDE SEQUENCE [LARGE SCALE GENOMIC DNA]</scope>
    <source>
        <strain evidence="11 12">JBL SC #1</strain>
    </source>
</reference>
<evidence type="ECO:0008006" key="13">
    <source>
        <dbReference type="Google" id="ProtNLM"/>
    </source>
</evidence>
<reference evidence="11" key="2">
    <citation type="submission" date="2025-08" db="UniProtKB">
        <authorList>
            <consortium name="Ensembl"/>
        </authorList>
    </citation>
    <scope>IDENTIFICATION</scope>
</reference>
<evidence type="ECO:0000256" key="3">
    <source>
        <dbReference type="ARBA" id="ARBA00008295"/>
    </source>
</evidence>
<proteinExistence type="inferred from homology"/>
<dbReference type="GO" id="GO:0007155">
    <property type="term" value="P:cell adhesion"/>
    <property type="evidence" value="ECO:0000318"/>
    <property type="project" value="GO_Central"/>
</dbReference>
<keyword evidence="7" id="KW-0965">Cell junction</keyword>
<dbReference type="PANTHER" id="PTHR12002">
    <property type="entry name" value="CLAUDIN"/>
    <property type="match status" value="1"/>
</dbReference>
<dbReference type="Pfam" id="PF13903">
    <property type="entry name" value="Claudin_2"/>
    <property type="match status" value="1"/>
</dbReference>
<dbReference type="GO" id="GO:0005886">
    <property type="term" value="C:plasma membrane"/>
    <property type="evidence" value="ECO:0000318"/>
    <property type="project" value="GO_Central"/>
</dbReference>
<protein>
    <recommendedName>
        <fullName evidence="13">Claudin 34</fullName>
    </recommendedName>
</protein>
<keyword evidence="9 10" id="KW-0472">Membrane</keyword>
<evidence type="ECO:0000256" key="5">
    <source>
        <dbReference type="ARBA" id="ARBA00022475"/>
    </source>
</evidence>
<name>A0A803T094_ANOCA</name>
<dbReference type="AlphaFoldDB" id="A0A803T094"/>
<feature type="transmembrane region" description="Helical" evidence="10">
    <location>
        <begin position="198"/>
        <end position="218"/>
    </location>
</feature>